<organism evidence="1 2">
    <name type="scientific">Actinoplanes xinjiangensis</name>
    <dbReference type="NCBI Taxonomy" id="512350"/>
    <lineage>
        <taxon>Bacteria</taxon>
        <taxon>Bacillati</taxon>
        <taxon>Actinomycetota</taxon>
        <taxon>Actinomycetes</taxon>
        <taxon>Micromonosporales</taxon>
        <taxon>Micromonosporaceae</taxon>
        <taxon>Actinoplanes</taxon>
    </lineage>
</organism>
<evidence type="ECO:0000313" key="2">
    <source>
        <dbReference type="Proteomes" id="UP000245697"/>
    </source>
</evidence>
<reference evidence="1 2" key="1">
    <citation type="submission" date="2018-05" db="EMBL/GenBank/DDBJ databases">
        <title>Genomic Encyclopedia of Archaeal and Bacterial Type Strains, Phase II (KMG-II): from individual species to whole genera.</title>
        <authorList>
            <person name="Goeker M."/>
        </authorList>
    </citation>
    <scope>NUCLEOTIDE SEQUENCE [LARGE SCALE GENOMIC DNA]</scope>
    <source>
        <strain evidence="1 2">DSM 45184</strain>
    </source>
</reference>
<dbReference type="RefSeq" id="WP_146246355.1">
    <property type="nucleotide sequence ID" value="NZ_BONA01000049.1"/>
</dbReference>
<comment type="caution">
    <text evidence="1">The sequence shown here is derived from an EMBL/GenBank/DDBJ whole genome shotgun (WGS) entry which is preliminary data.</text>
</comment>
<dbReference type="OrthoDB" id="4227064at2"/>
<dbReference type="EMBL" id="QGGR01000008">
    <property type="protein sequence ID" value="PWK47036.1"/>
    <property type="molecule type" value="Genomic_DNA"/>
</dbReference>
<gene>
    <name evidence="1" type="ORF">BC793_108150</name>
</gene>
<accession>A0A316FH54</accession>
<keyword evidence="2" id="KW-1185">Reference proteome</keyword>
<protein>
    <submittedName>
        <fullName evidence="1">Uncharacterized protein</fullName>
    </submittedName>
</protein>
<sequence>MSGSGGGVRRYGRPLVAALAVLAVGLYVWGRDHTPAAFTGRAALPGCGTVEQAAIGAAPVTAAEQCLVAAMRSGGGAELVVVGMTDEGARVVTYLRAVPGKPGLEIFDDRTRDRFSTEEWGYRTCPAATGPATLGDCGGG</sequence>
<dbReference type="Proteomes" id="UP000245697">
    <property type="component" value="Unassembled WGS sequence"/>
</dbReference>
<proteinExistence type="predicted"/>
<name>A0A316FH54_9ACTN</name>
<dbReference type="AlphaFoldDB" id="A0A316FH54"/>
<evidence type="ECO:0000313" key="1">
    <source>
        <dbReference type="EMBL" id="PWK47036.1"/>
    </source>
</evidence>